<protein>
    <submittedName>
        <fullName evidence="1">Uncharacterized protein</fullName>
    </submittedName>
</protein>
<sequence length="300" mass="35444">MLRIQDILNSYGFKQGKWMVNGELLDTEKGKKRLVLWPEEKLARWHIQWRDRLAKTTGCLTNRMIQTVNGEKMLVTDSGWITLHDEVTSLFSYQNKEKEAGKFFGKYYSVEMDDFELEVAEPVFKDEKLQYLKLPIKQSMFFEKLRREALLRFSKAQRIKAELNNVSIPVVAPIRSLDQGKLVFEKMYWLNGNTKPERGYGPLKTVFSEWLHRYGRASFFFMLDELDPHFSLKTDSGQQLLADCLLPWEFVDYMEKATQVKDREEEASLKEQLIFQWELSRELVEALSQWLDVSREKVSV</sequence>
<organism evidence="1 2">
    <name type="scientific">Evansella caseinilytica</name>
    <dbReference type="NCBI Taxonomy" id="1503961"/>
    <lineage>
        <taxon>Bacteria</taxon>
        <taxon>Bacillati</taxon>
        <taxon>Bacillota</taxon>
        <taxon>Bacilli</taxon>
        <taxon>Bacillales</taxon>
        <taxon>Bacillaceae</taxon>
        <taxon>Evansella</taxon>
    </lineage>
</organism>
<dbReference type="EMBL" id="FNPI01000005">
    <property type="protein sequence ID" value="SDZ04832.1"/>
    <property type="molecule type" value="Genomic_DNA"/>
</dbReference>
<dbReference type="OrthoDB" id="2986701at2"/>
<name>A0A1H3PU50_9BACI</name>
<accession>A0A1H3PU50</accession>
<dbReference type="Proteomes" id="UP000198935">
    <property type="component" value="Unassembled WGS sequence"/>
</dbReference>
<dbReference type="STRING" id="1503961.SAMN05421736_105219"/>
<keyword evidence="2" id="KW-1185">Reference proteome</keyword>
<evidence type="ECO:0000313" key="2">
    <source>
        <dbReference type="Proteomes" id="UP000198935"/>
    </source>
</evidence>
<proteinExistence type="predicted"/>
<reference evidence="2" key="1">
    <citation type="submission" date="2016-10" db="EMBL/GenBank/DDBJ databases">
        <authorList>
            <person name="Varghese N."/>
            <person name="Submissions S."/>
        </authorList>
    </citation>
    <scope>NUCLEOTIDE SEQUENCE [LARGE SCALE GENOMIC DNA]</scope>
    <source>
        <strain evidence="2">SP</strain>
    </source>
</reference>
<evidence type="ECO:0000313" key="1">
    <source>
        <dbReference type="EMBL" id="SDZ04832.1"/>
    </source>
</evidence>
<dbReference type="AlphaFoldDB" id="A0A1H3PU50"/>
<gene>
    <name evidence="1" type="ORF">SAMN05421736_105219</name>
</gene>